<proteinExistence type="predicted"/>
<accession>A0ABT1EBF3</accession>
<sequence length="67" mass="7998">MYRVEDIKLATDIIEDEYKKRGITYSKKRYKEMARELLSVSYSIGGYPSKEILEKMAPMYIDRLNKQ</sequence>
<gene>
    <name evidence="1" type="ORF">NK125_12175</name>
</gene>
<reference evidence="1 2" key="1">
    <citation type="journal article" date="2022" name="Genome Biol. Evol.">
        <title>Host diet, physiology and behaviors set the stage for Lachnospiraceae cladogenesis.</title>
        <authorList>
            <person name="Vera-Ponce De Leon A."/>
            <person name="Schneider M."/>
            <person name="Jahnes B.C."/>
            <person name="Sadowski V."/>
            <person name="Camuy-Velez L.A."/>
            <person name="Duan J."/>
            <person name="Sabree Z.L."/>
        </authorList>
    </citation>
    <scope>NUCLEOTIDE SEQUENCE [LARGE SCALE GENOMIC DNA]</scope>
    <source>
        <strain evidence="1 2">PAL113</strain>
    </source>
</reference>
<evidence type="ECO:0000313" key="1">
    <source>
        <dbReference type="EMBL" id="MCP1103170.1"/>
    </source>
</evidence>
<dbReference type="Proteomes" id="UP001523566">
    <property type="component" value="Unassembled WGS sequence"/>
</dbReference>
<dbReference type="EMBL" id="JAMZFW010000019">
    <property type="protein sequence ID" value="MCP1103170.1"/>
    <property type="molecule type" value="Genomic_DNA"/>
</dbReference>
<comment type="caution">
    <text evidence="1">The sequence shown here is derived from an EMBL/GenBank/DDBJ whole genome shotgun (WGS) entry which is preliminary data.</text>
</comment>
<keyword evidence="2" id="KW-1185">Reference proteome</keyword>
<protein>
    <submittedName>
        <fullName evidence="1">Uncharacterized protein</fullName>
    </submittedName>
</protein>
<organism evidence="1 2">
    <name type="scientific">Aequitasia blattaphilus</name>
    <dbReference type="NCBI Taxonomy" id="2949332"/>
    <lineage>
        <taxon>Bacteria</taxon>
        <taxon>Bacillati</taxon>
        <taxon>Bacillota</taxon>
        <taxon>Clostridia</taxon>
        <taxon>Lachnospirales</taxon>
        <taxon>Lachnospiraceae</taxon>
        <taxon>Aequitasia</taxon>
    </lineage>
</organism>
<name>A0ABT1EBF3_9FIRM</name>
<evidence type="ECO:0000313" key="2">
    <source>
        <dbReference type="Proteomes" id="UP001523566"/>
    </source>
</evidence>
<dbReference type="RefSeq" id="WP_262066953.1">
    <property type="nucleotide sequence ID" value="NZ_JAMXOD010000019.1"/>
</dbReference>